<accession>A0A6L2JVV6</accession>
<feature type="coiled-coil region" evidence="1">
    <location>
        <begin position="198"/>
        <end position="242"/>
    </location>
</feature>
<protein>
    <submittedName>
        <fullName evidence="2">Uncharacterized protein</fullName>
    </submittedName>
</protein>
<organism evidence="2">
    <name type="scientific">Tanacetum cinerariifolium</name>
    <name type="common">Dalmatian daisy</name>
    <name type="synonym">Chrysanthemum cinerariifolium</name>
    <dbReference type="NCBI Taxonomy" id="118510"/>
    <lineage>
        <taxon>Eukaryota</taxon>
        <taxon>Viridiplantae</taxon>
        <taxon>Streptophyta</taxon>
        <taxon>Embryophyta</taxon>
        <taxon>Tracheophyta</taxon>
        <taxon>Spermatophyta</taxon>
        <taxon>Magnoliopsida</taxon>
        <taxon>eudicotyledons</taxon>
        <taxon>Gunneridae</taxon>
        <taxon>Pentapetalae</taxon>
        <taxon>asterids</taxon>
        <taxon>campanulids</taxon>
        <taxon>Asterales</taxon>
        <taxon>Asteraceae</taxon>
        <taxon>Asteroideae</taxon>
        <taxon>Anthemideae</taxon>
        <taxon>Anthemidinae</taxon>
        <taxon>Tanacetum</taxon>
    </lineage>
</organism>
<dbReference type="EMBL" id="BKCJ010001407">
    <property type="protein sequence ID" value="GEU41211.1"/>
    <property type="molecule type" value="Genomic_DNA"/>
</dbReference>
<name>A0A6L2JVV6_TANCI</name>
<evidence type="ECO:0000256" key="1">
    <source>
        <dbReference type="SAM" id="Coils"/>
    </source>
</evidence>
<keyword evidence="1" id="KW-0175">Coiled coil</keyword>
<reference evidence="2" key="1">
    <citation type="journal article" date="2019" name="Sci. Rep.">
        <title>Draft genome of Tanacetum cinerariifolium, the natural source of mosquito coil.</title>
        <authorList>
            <person name="Yamashiro T."/>
            <person name="Shiraishi A."/>
            <person name="Satake H."/>
            <person name="Nakayama K."/>
        </authorList>
    </citation>
    <scope>NUCLEOTIDE SEQUENCE</scope>
</reference>
<sequence length="403" mass="45847">MALINNKTAQAKEIANLKKRVKRLERKRKSRSHGLKSLYKVGLSARVESSGDEKSLDEEDSSKQGRISDINANQDIYLVNVHRDKDIFGVNDQDDTLMFDTDKDLQGKEVNAAIIATSVTAAATTVVSFDELTLAQALVEIKTLKPKAKEIVMQEPSEATTTITIILLIKSQDKGKGIMIKEVNLDWDDIQAKIKADYEMAQRLQAEEREQLTDAEKAKLFIEFLEKRRKFFAAKRAEEKRNKPPTKARQRSLMSTYLKNIDGWKTRALKSKSFAEIKELYDRAMERINSFVDFKTELVEEITKKAQAEIAQESRSKRAGDELEQEIANKQRLKDENESAKLKRCLEIVPDDGDEVMVCTGYVKIDKNKAKQTKLGTGMKRVQEIKAKGEFISNLIPLILYPK</sequence>
<feature type="coiled-coil region" evidence="1">
    <location>
        <begin position="316"/>
        <end position="343"/>
    </location>
</feature>
<evidence type="ECO:0000313" key="2">
    <source>
        <dbReference type="EMBL" id="GEU41211.1"/>
    </source>
</evidence>
<gene>
    <name evidence="2" type="ORF">Tci_013189</name>
</gene>
<dbReference type="AlphaFoldDB" id="A0A6L2JVV6"/>
<proteinExistence type="predicted"/>
<comment type="caution">
    <text evidence="2">The sequence shown here is derived from an EMBL/GenBank/DDBJ whole genome shotgun (WGS) entry which is preliminary data.</text>
</comment>